<evidence type="ECO:0000256" key="1">
    <source>
        <dbReference type="SAM" id="MobiDB-lite"/>
    </source>
</evidence>
<proteinExistence type="predicted"/>
<protein>
    <recommendedName>
        <fullName evidence="4">Tox-REase-5 domain-containing protein</fullName>
    </recommendedName>
</protein>
<keyword evidence="3" id="KW-1185">Reference proteome</keyword>
<evidence type="ECO:0000313" key="3">
    <source>
        <dbReference type="Proteomes" id="UP000032305"/>
    </source>
</evidence>
<dbReference type="eggNOG" id="ENOG5030DKH">
    <property type="taxonomic scope" value="Bacteria"/>
</dbReference>
<gene>
    <name evidence="2" type="ORF">SP5_066_00200</name>
</gene>
<dbReference type="AlphaFoldDB" id="A0A0A1W7Z8"/>
<accession>A0A0A1W7Z8</accession>
<reference evidence="2 3" key="1">
    <citation type="submission" date="2014-11" db="EMBL/GenBank/DDBJ databases">
        <title>Whole genome shotgun sequence of Sphingomonas parapaucimobilis NBRC 15100.</title>
        <authorList>
            <person name="Katano-Makiyama Y."/>
            <person name="Hosoyama A."/>
            <person name="Hashimoto M."/>
            <person name="Hosoyama Y."/>
            <person name="Noguchi M."/>
            <person name="Numata M."/>
            <person name="Tsuchikane K."/>
            <person name="Hirakata S."/>
            <person name="Uohara A."/>
            <person name="Shimodaira J."/>
            <person name="Ohji S."/>
            <person name="Ichikawa N."/>
            <person name="Kimura A."/>
            <person name="Yamazoe A."/>
            <person name="Fujita N."/>
        </authorList>
    </citation>
    <scope>NUCLEOTIDE SEQUENCE [LARGE SCALE GENOMIC DNA]</scope>
    <source>
        <strain evidence="2 3">NBRC 15100</strain>
    </source>
</reference>
<dbReference type="Proteomes" id="UP000032305">
    <property type="component" value="Unassembled WGS sequence"/>
</dbReference>
<evidence type="ECO:0000313" key="2">
    <source>
        <dbReference type="EMBL" id="GAM01585.1"/>
    </source>
</evidence>
<sequence>MFFLQWQGGSMIETSNGKRSSAFSWWLRTGKLPPALSPDGLELKFNPWHDPEDGRFTFAGAGRHYGASGTDAVSSEKRRAPTSSDGAPVLWDRSKSRTSTLPKAGTSRAETAAGDGQRPVRRASPKVKPKPVEESRPGNQPNPVTEFVGGIGEGLYDVATETVAGVRAALTTNPVTTVLNAGRGIAGMIDAAIAAEDTPARIQASRAASAVANASARDIGRVTGTVAGNVALAAAPGAALSKAAALRRLRMARPRTTYDPPQIGWVTETTKSQKPWKAYNDAATGAQPGRAPTLMRTMADGSKRPVKFDGIQGDYVIDRKWKVVDAPHARAQLLRQSEVLAEHRLIGTWEVPTPTQKSKALKLFKKMKVTNIRVKVVKP</sequence>
<evidence type="ECO:0008006" key="4">
    <source>
        <dbReference type="Google" id="ProtNLM"/>
    </source>
</evidence>
<dbReference type="EMBL" id="BBPI01000066">
    <property type="protein sequence ID" value="GAM01585.1"/>
    <property type="molecule type" value="Genomic_DNA"/>
</dbReference>
<name>A0A0A1W7Z8_9SPHN</name>
<feature type="compositionally biased region" description="Basic residues" evidence="1">
    <location>
        <begin position="119"/>
        <end position="129"/>
    </location>
</feature>
<feature type="region of interest" description="Disordered" evidence="1">
    <location>
        <begin position="57"/>
        <end position="144"/>
    </location>
</feature>
<organism evidence="2 3">
    <name type="scientific">Sphingomonas parapaucimobilis NBRC 15100</name>
    <dbReference type="NCBI Taxonomy" id="1219049"/>
    <lineage>
        <taxon>Bacteria</taxon>
        <taxon>Pseudomonadati</taxon>
        <taxon>Pseudomonadota</taxon>
        <taxon>Alphaproteobacteria</taxon>
        <taxon>Sphingomonadales</taxon>
        <taxon>Sphingomonadaceae</taxon>
        <taxon>Sphingomonas</taxon>
    </lineage>
</organism>
<comment type="caution">
    <text evidence="2">The sequence shown here is derived from an EMBL/GenBank/DDBJ whole genome shotgun (WGS) entry which is preliminary data.</text>
</comment>